<comment type="caution">
    <text evidence="2">The sequence shown here is derived from an EMBL/GenBank/DDBJ whole genome shotgun (WGS) entry which is preliminary data.</text>
</comment>
<proteinExistence type="predicted"/>
<feature type="region of interest" description="Disordered" evidence="1">
    <location>
        <begin position="33"/>
        <end position="60"/>
    </location>
</feature>
<name>A0A401SEU8_CHIPU</name>
<organism evidence="2 3">
    <name type="scientific">Chiloscyllium punctatum</name>
    <name type="common">Brownbanded bambooshark</name>
    <name type="synonym">Hemiscyllium punctatum</name>
    <dbReference type="NCBI Taxonomy" id="137246"/>
    <lineage>
        <taxon>Eukaryota</taxon>
        <taxon>Metazoa</taxon>
        <taxon>Chordata</taxon>
        <taxon>Craniata</taxon>
        <taxon>Vertebrata</taxon>
        <taxon>Chondrichthyes</taxon>
        <taxon>Elasmobranchii</taxon>
        <taxon>Galeomorphii</taxon>
        <taxon>Galeoidea</taxon>
        <taxon>Orectolobiformes</taxon>
        <taxon>Hemiscylliidae</taxon>
        <taxon>Chiloscyllium</taxon>
    </lineage>
</organism>
<accession>A0A401SEU8</accession>
<evidence type="ECO:0000313" key="2">
    <source>
        <dbReference type="EMBL" id="GCC28925.1"/>
    </source>
</evidence>
<gene>
    <name evidence="2" type="ORF">chiPu_0007359</name>
</gene>
<evidence type="ECO:0000256" key="1">
    <source>
        <dbReference type="SAM" id="MobiDB-lite"/>
    </source>
</evidence>
<sequence length="76" mass="8319">MFVFLRRHSLAHRFRIHTARGIQPFAVSRAQARGRPAAVSRAQARGGRRPLAVSRAQARGGPAAVSRPRRILGVVV</sequence>
<reference evidence="2 3" key="1">
    <citation type="journal article" date="2018" name="Nat. Ecol. Evol.">
        <title>Shark genomes provide insights into elasmobranch evolution and the origin of vertebrates.</title>
        <authorList>
            <person name="Hara Y"/>
            <person name="Yamaguchi K"/>
            <person name="Onimaru K"/>
            <person name="Kadota M"/>
            <person name="Koyanagi M"/>
            <person name="Keeley SD"/>
            <person name="Tatsumi K"/>
            <person name="Tanaka K"/>
            <person name="Motone F"/>
            <person name="Kageyama Y"/>
            <person name="Nozu R"/>
            <person name="Adachi N"/>
            <person name="Nishimura O"/>
            <person name="Nakagawa R"/>
            <person name="Tanegashima C"/>
            <person name="Kiyatake I"/>
            <person name="Matsumoto R"/>
            <person name="Murakumo K"/>
            <person name="Nishida K"/>
            <person name="Terakita A"/>
            <person name="Kuratani S"/>
            <person name="Sato K"/>
            <person name="Hyodo S Kuraku.S."/>
        </authorList>
    </citation>
    <scope>NUCLEOTIDE SEQUENCE [LARGE SCALE GENOMIC DNA]</scope>
</reference>
<protein>
    <submittedName>
        <fullName evidence="2">Uncharacterized protein</fullName>
    </submittedName>
</protein>
<keyword evidence="3" id="KW-1185">Reference proteome</keyword>
<dbReference type="EMBL" id="BEZZ01000225">
    <property type="protein sequence ID" value="GCC28925.1"/>
    <property type="molecule type" value="Genomic_DNA"/>
</dbReference>
<evidence type="ECO:0000313" key="3">
    <source>
        <dbReference type="Proteomes" id="UP000287033"/>
    </source>
</evidence>
<dbReference type="Proteomes" id="UP000287033">
    <property type="component" value="Unassembled WGS sequence"/>
</dbReference>
<dbReference type="AlphaFoldDB" id="A0A401SEU8"/>